<dbReference type="InterPro" id="IPR003772">
    <property type="entry name" value="YceD"/>
</dbReference>
<evidence type="ECO:0000256" key="1">
    <source>
        <dbReference type="SAM" id="MobiDB-lite"/>
    </source>
</evidence>
<proteinExistence type="predicted"/>
<dbReference type="STRING" id="1121884.SAMN02745131_02148"/>
<protein>
    <submittedName>
        <fullName evidence="2">Uncharacterized metal-binding protein YceD, DUF177 family</fullName>
    </submittedName>
</protein>
<dbReference type="OrthoDB" id="1524821at2"/>
<dbReference type="AlphaFoldDB" id="A0A1M5A738"/>
<sequence>MSNRREYEIAFVGLKPGIHEFSYEISDRFFEDYGVQDFQQVQANVKLRLEKNNSFLILRFEIGGKADVTCDRCNNELPLQLFDEFTVTVKMVEEPDLMNDQEEDPDVYYISRGESHLYVKDWIYEFINLSIPMQKTCEYENMDGPYCNAAARELLNGLKPKEAPKENPLWKGLEKFKSPPAGEGAGNES</sequence>
<keyword evidence="3" id="KW-1185">Reference proteome</keyword>
<evidence type="ECO:0000313" key="2">
    <source>
        <dbReference type="EMBL" id="SHF25642.1"/>
    </source>
</evidence>
<dbReference type="EMBL" id="FQUU01000008">
    <property type="protein sequence ID" value="SHF25642.1"/>
    <property type="molecule type" value="Genomic_DNA"/>
</dbReference>
<dbReference type="Proteomes" id="UP000184048">
    <property type="component" value="Unassembled WGS sequence"/>
</dbReference>
<name>A0A1M5A738_9BACT</name>
<dbReference type="RefSeq" id="WP_072835335.1">
    <property type="nucleotide sequence ID" value="NZ_FQUU01000008.1"/>
</dbReference>
<reference evidence="2 3" key="1">
    <citation type="submission" date="2016-11" db="EMBL/GenBank/DDBJ databases">
        <authorList>
            <person name="Jaros S."/>
            <person name="Januszkiewicz K."/>
            <person name="Wedrychowicz H."/>
        </authorList>
    </citation>
    <scope>NUCLEOTIDE SEQUENCE [LARGE SCALE GENOMIC DNA]</scope>
    <source>
        <strain evidence="2 3">DSM 18119</strain>
    </source>
</reference>
<accession>A0A1M5A738</accession>
<organism evidence="2 3">
    <name type="scientific">Flavisolibacter ginsengisoli DSM 18119</name>
    <dbReference type="NCBI Taxonomy" id="1121884"/>
    <lineage>
        <taxon>Bacteria</taxon>
        <taxon>Pseudomonadati</taxon>
        <taxon>Bacteroidota</taxon>
        <taxon>Chitinophagia</taxon>
        <taxon>Chitinophagales</taxon>
        <taxon>Chitinophagaceae</taxon>
        <taxon>Flavisolibacter</taxon>
    </lineage>
</organism>
<evidence type="ECO:0000313" key="3">
    <source>
        <dbReference type="Proteomes" id="UP000184048"/>
    </source>
</evidence>
<gene>
    <name evidence="2" type="ORF">SAMN02745131_02148</name>
</gene>
<dbReference type="Pfam" id="PF02620">
    <property type="entry name" value="YceD"/>
    <property type="match status" value="1"/>
</dbReference>
<feature type="region of interest" description="Disordered" evidence="1">
    <location>
        <begin position="159"/>
        <end position="189"/>
    </location>
</feature>